<keyword evidence="2" id="KW-1185">Reference proteome</keyword>
<dbReference type="AlphaFoldDB" id="A0A176S3R0"/>
<name>A0A176S3R0_9GAMM</name>
<comment type="caution">
    <text evidence="1">The sequence shown here is derived from an EMBL/GenBank/DDBJ whole genome shotgun (WGS) entry which is preliminary data.</text>
</comment>
<sequence>MSTSFEEIAASITERLGQCSIVAVIGSASFWHPESQDTCICVGRELATIPSLSLITGGVEGVGETVGRSFHESRVIIGEDPKVFHLLPHGYGSWDYGETMFAGSNMYERREVLGRVSKLYLSIEGGPGTKHEATVAMSNGAVVIPVGRSGGYSGELYSTRSAAELIQLKHWHTIGSQESTTDSVGASVKQIVSVFLRNDI</sequence>
<dbReference type="Pfam" id="PF18306">
    <property type="entry name" value="LDcluster4"/>
    <property type="match status" value="1"/>
</dbReference>
<protein>
    <recommendedName>
        <fullName evidence="3">Rossmann fold nucleotide-binding protein</fullName>
    </recommendedName>
</protein>
<organism evidence="1 2">
    <name type="scientific">Candidatus Thiomargarita nelsonii</name>
    <dbReference type="NCBI Taxonomy" id="1003181"/>
    <lineage>
        <taxon>Bacteria</taxon>
        <taxon>Pseudomonadati</taxon>
        <taxon>Pseudomonadota</taxon>
        <taxon>Gammaproteobacteria</taxon>
        <taxon>Thiotrichales</taxon>
        <taxon>Thiotrichaceae</taxon>
        <taxon>Thiomargarita</taxon>
    </lineage>
</organism>
<proteinExistence type="predicted"/>
<reference evidence="1 2" key="1">
    <citation type="submission" date="2016-05" db="EMBL/GenBank/DDBJ databases">
        <title>Single-cell genome of chain-forming Candidatus Thiomargarita nelsonii and comparison to other large sulfur-oxidizing bacteria.</title>
        <authorList>
            <person name="Winkel M."/>
            <person name="Salman V."/>
            <person name="Woyke T."/>
            <person name="Schulz-Vogt H."/>
            <person name="Richter M."/>
            <person name="Flood B."/>
            <person name="Bailey J."/>
            <person name="Amann R."/>
            <person name="Mussmann M."/>
        </authorList>
    </citation>
    <scope>NUCLEOTIDE SEQUENCE [LARGE SCALE GENOMIC DNA]</scope>
    <source>
        <strain evidence="1 2">THI036</strain>
    </source>
</reference>
<dbReference type="InterPro" id="IPR041164">
    <property type="entry name" value="LDcluster4"/>
</dbReference>
<accession>A0A176S3R0</accession>
<dbReference type="SUPFAM" id="SSF102405">
    <property type="entry name" value="MCP/YpsA-like"/>
    <property type="match status" value="1"/>
</dbReference>
<dbReference type="Proteomes" id="UP000076962">
    <property type="component" value="Unassembled WGS sequence"/>
</dbReference>
<evidence type="ECO:0008006" key="3">
    <source>
        <dbReference type="Google" id="ProtNLM"/>
    </source>
</evidence>
<evidence type="ECO:0000313" key="2">
    <source>
        <dbReference type="Proteomes" id="UP000076962"/>
    </source>
</evidence>
<evidence type="ECO:0000313" key="1">
    <source>
        <dbReference type="EMBL" id="OAD22574.1"/>
    </source>
</evidence>
<gene>
    <name evidence="1" type="ORF">THIOM_001614</name>
</gene>
<dbReference type="Gene3D" id="3.40.50.450">
    <property type="match status" value="1"/>
</dbReference>
<dbReference type="EMBL" id="LUTY01000863">
    <property type="protein sequence ID" value="OAD22574.1"/>
    <property type="molecule type" value="Genomic_DNA"/>
</dbReference>